<dbReference type="InterPro" id="IPR010905">
    <property type="entry name" value="Glyco_hydro_88"/>
</dbReference>
<organism evidence="2 3">
    <name type="scientific">Vagococcus allomyrinae</name>
    <dbReference type="NCBI Taxonomy" id="2794353"/>
    <lineage>
        <taxon>Bacteria</taxon>
        <taxon>Bacillati</taxon>
        <taxon>Bacillota</taxon>
        <taxon>Bacilli</taxon>
        <taxon>Lactobacillales</taxon>
        <taxon>Enterococcaceae</taxon>
        <taxon>Vagococcus</taxon>
    </lineage>
</organism>
<protein>
    <submittedName>
        <fullName evidence="2">Glycoside hydrolase family 88 protein</fullName>
    </submittedName>
</protein>
<gene>
    <name evidence="2" type="ORF">I6N95_14040</name>
</gene>
<dbReference type="PANTHER" id="PTHR33886:SF8">
    <property type="entry name" value="UNSATURATED RHAMNOGALACTURONAN HYDROLASE (EUROFUNG)"/>
    <property type="match status" value="1"/>
</dbReference>
<dbReference type="Gene3D" id="1.50.10.10">
    <property type="match status" value="1"/>
</dbReference>
<evidence type="ECO:0000313" key="3">
    <source>
        <dbReference type="Proteomes" id="UP000674938"/>
    </source>
</evidence>
<dbReference type="EMBL" id="JAEEGA010000009">
    <property type="protein sequence ID" value="MBP1042136.1"/>
    <property type="molecule type" value="Genomic_DNA"/>
</dbReference>
<dbReference type="Pfam" id="PF07470">
    <property type="entry name" value="Glyco_hydro_88"/>
    <property type="match status" value="1"/>
</dbReference>
<dbReference type="AlphaFoldDB" id="A0A940P9J4"/>
<evidence type="ECO:0000256" key="1">
    <source>
        <dbReference type="ARBA" id="ARBA00022801"/>
    </source>
</evidence>
<reference evidence="2" key="1">
    <citation type="submission" date="2020-12" db="EMBL/GenBank/DDBJ databases">
        <title>Vagococcus allomyrinae sp. nov. and Enterococcus lavae sp. nov., isolated from the larvae of Allomyrina dichotoma.</title>
        <authorList>
            <person name="Lee S.D."/>
        </authorList>
    </citation>
    <scope>NUCLEOTIDE SEQUENCE</scope>
    <source>
        <strain evidence="2">BWB3-3</strain>
    </source>
</reference>
<name>A0A940P9J4_9ENTE</name>
<dbReference type="InterPro" id="IPR012341">
    <property type="entry name" value="6hp_glycosidase-like_sf"/>
</dbReference>
<dbReference type="RefSeq" id="WP_209529051.1">
    <property type="nucleotide sequence ID" value="NZ_JAEEGA010000009.1"/>
</dbReference>
<dbReference type="InterPro" id="IPR052043">
    <property type="entry name" value="PolySaccharide_Degr_Enz"/>
</dbReference>
<comment type="caution">
    <text evidence="2">The sequence shown here is derived from an EMBL/GenBank/DDBJ whole genome shotgun (WGS) entry which is preliminary data.</text>
</comment>
<keyword evidence="3" id="KW-1185">Reference proteome</keyword>
<dbReference type="Proteomes" id="UP000674938">
    <property type="component" value="Unassembled WGS sequence"/>
</dbReference>
<evidence type="ECO:0000313" key="2">
    <source>
        <dbReference type="EMBL" id="MBP1042136.1"/>
    </source>
</evidence>
<sequence>MSLKENFAESNSQTLELLIKKLMKGLTGIVDDGTYSFEANGEVVDDKSWNAWNWPQGVALYGLYKYGKKQGDAEAARIISDWYQPYLQSVFADKNINSMAPILTLACLYEDSGNPELIPHLEDWAKWSMETLSKTAFAGFQHDTFGVTNHQQLWDDTLMMSVLALAKIGVLFANSEYLAEAERQFLVHCQFLMDKQTGLWYHGWTFAGKHNFSNVFWARGNCWITIAIPEFISIMGEKLSLSVKNYLIDVLNAQIDGLVKYQNPEGLWHTVLDDPTSYVETSAGFGFVYGIEKGVSMGIVSDDRLVHSTRAFEQLLSFITSEGQVKNVSAGTPMGETKQFYKDIPITDMPYGPSLAILALGEKLSEE</sequence>
<dbReference type="SUPFAM" id="SSF48208">
    <property type="entry name" value="Six-hairpin glycosidases"/>
    <property type="match status" value="1"/>
</dbReference>
<dbReference type="InterPro" id="IPR008928">
    <property type="entry name" value="6-hairpin_glycosidase_sf"/>
</dbReference>
<dbReference type="GO" id="GO:0005975">
    <property type="term" value="P:carbohydrate metabolic process"/>
    <property type="evidence" value="ECO:0007669"/>
    <property type="project" value="InterPro"/>
</dbReference>
<accession>A0A940P9J4</accession>
<keyword evidence="1 2" id="KW-0378">Hydrolase</keyword>
<dbReference type="PANTHER" id="PTHR33886">
    <property type="entry name" value="UNSATURATED RHAMNOGALACTURONAN HYDROLASE (EUROFUNG)"/>
    <property type="match status" value="1"/>
</dbReference>
<dbReference type="GO" id="GO:0016787">
    <property type="term" value="F:hydrolase activity"/>
    <property type="evidence" value="ECO:0007669"/>
    <property type="project" value="UniProtKB-KW"/>
</dbReference>
<proteinExistence type="predicted"/>